<evidence type="ECO:0000256" key="4">
    <source>
        <dbReference type="SAM" id="Phobius"/>
    </source>
</evidence>
<evidence type="ECO:0000313" key="7">
    <source>
        <dbReference type="Proteomes" id="UP000176854"/>
    </source>
</evidence>
<evidence type="ECO:0000259" key="5">
    <source>
        <dbReference type="Pfam" id="PF09084"/>
    </source>
</evidence>
<feature type="domain" description="SsuA/THI5-like" evidence="5">
    <location>
        <begin position="211"/>
        <end position="339"/>
    </location>
</feature>
<dbReference type="GO" id="GO:0042597">
    <property type="term" value="C:periplasmic space"/>
    <property type="evidence" value="ECO:0007669"/>
    <property type="project" value="UniProtKB-SubCell"/>
</dbReference>
<comment type="caution">
    <text evidence="6">The sequence shown here is derived from an EMBL/GenBank/DDBJ whole genome shotgun (WGS) entry which is preliminary data.</text>
</comment>
<dbReference type="AlphaFoldDB" id="A0A1F5Z9A7"/>
<keyword evidence="4" id="KW-0472">Membrane</keyword>
<organism evidence="6 7">
    <name type="scientific">Candidatus Gottesmanbacteria bacterium RBG_16_43_7</name>
    <dbReference type="NCBI Taxonomy" id="1798373"/>
    <lineage>
        <taxon>Bacteria</taxon>
        <taxon>Candidatus Gottesmaniibacteriota</taxon>
    </lineage>
</organism>
<evidence type="ECO:0000313" key="6">
    <source>
        <dbReference type="EMBL" id="OGG08737.1"/>
    </source>
</evidence>
<evidence type="ECO:0000256" key="2">
    <source>
        <dbReference type="ARBA" id="ARBA00010742"/>
    </source>
</evidence>
<dbReference type="EMBL" id="MFJC01000049">
    <property type="protein sequence ID" value="OGG08737.1"/>
    <property type="molecule type" value="Genomic_DNA"/>
</dbReference>
<keyword evidence="4" id="KW-0812">Transmembrane</keyword>
<dbReference type="Proteomes" id="UP000176854">
    <property type="component" value="Unassembled WGS sequence"/>
</dbReference>
<dbReference type="PANTHER" id="PTHR30024:SF47">
    <property type="entry name" value="TAURINE-BINDING PERIPLASMIC PROTEIN"/>
    <property type="match status" value="1"/>
</dbReference>
<comment type="similarity">
    <text evidence="2">Belongs to the bacterial solute-binding protein SsuA/TauA family.</text>
</comment>
<keyword evidence="3" id="KW-0732">Signal</keyword>
<evidence type="ECO:0000256" key="3">
    <source>
        <dbReference type="ARBA" id="ARBA00022729"/>
    </source>
</evidence>
<proteinExistence type="inferred from homology"/>
<gene>
    <name evidence="6" type="ORF">A2154_03960</name>
</gene>
<feature type="transmembrane region" description="Helical" evidence="4">
    <location>
        <begin position="15"/>
        <end position="37"/>
    </location>
</feature>
<accession>A0A1F5Z9A7</accession>
<dbReference type="SUPFAM" id="SSF53850">
    <property type="entry name" value="Periplasmic binding protein-like II"/>
    <property type="match status" value="1"/>
</dbReference>
<comment type="subcellular location">
    <subcellularLocation>
        <location evidence="1">Periplasm</location>
    </subcellularLocation>
</comment>
<sequence length="588" mass="63360">MNQGQTQLTPGARRLMGSCVIVLILIAVVAGAGILWYTTRTTPTSATQLPVAVQPTNSVQTQPSGVQLSTPVVQATQVTGGTTVTAPTPFEPITGWPPDPDNRPVLKVAFPPFGSYFTISQMVGMDNPNRLYRLEAVPLEFTSPTGETLNSATEDEQAMKMANGEWDVLLTTADALARRPQIGVWVTDIDQSAGADKTVAWPVGKHQCVGKEIKIFNDLRGCSIGVSAGSVGEYQVLSFMRLTAMTPADITIVPFDTVGDAVTAFTSGQLDAVAGWTPDIDSAEEAGGKPLLNSSWLRNINDVLVVSNKANAEKADLIQAFLNDWFTALKFQQESPSEAWELVANWSYGEFGTNDWTFVYPGSALDDVKLWLEDQVAQAGLDSNLILAQNPDVLVDRLNNAREVWSWGGSPMGEPFNPEGLVETKYLKALEPVAAEYRPASGGFINPTYLPFPKTGSAPTPDQLISLPTVAEFGCAQVEFSAGIVVLEPGTGTYDNFVKCATSLKQLLAASDVQLLVTGSAAYPSTYTYQRSESFAKRRAIGIQNALVQAGIPLERITVTWRVGTKTSDENLMQLDRWVKIEIKVGAG</sequence>
<dbReference type="STRING" id="1798373.A2154_03960"/>
<dbReference type="Gene3D" id="3.40.190.10">
    <property type="entry name" value="Periplasmic binding protein-like II"/>
    <property type="match status" value="1"/>
</dbReference>
<dbReference type="InterPro" id="IPR015168">
    <property type="entry name" value="SsuA/THI5"/>
</dbReference>
<keyword evidence="4" id="KW-1133">Transmembrane helix</keyword>
<dbReference type="PANTHER" id="PTHR30024">
    <property type="entry name" value="ALIPHATIC SULFONATES-BINDING PROTEIN-RELATED"/>
    <property type="match status" value="1"/>
</dbReference>
<protein>
    <recommendedName>
        <fullName evidence="5">SsuA/THI5-like domain-containing protein</fullName>
    </recommendedName>
</protein>
<dbReference type="Pfam" id="PF09084">
    <property type="entry name" value="NMT1"/>
    <property type="match status" value="1"/>
</dbReference>
<name>A0A1F5Z9A7_9BACT</name>
<evidence type="ECO:0000256" key="1">
    <source>
        <dbReference type="ARBA" id="ARBA00004418"/>
    </source>
</evidence>
<reference evidence="6 7" key="1">
    <citation type="journal article" date="2016" name="Nat. Commun.">
        <title>Thousands of microbial genomes shed light on interconnected biogeochemical processes in an aquifer system.</title>
        <authorList>
            <person name="Anantharaman K."/>
            <person name="Brown C.T."/>
            <person name="Hug L.A."/>
            <person name="Sharon I."/>
            <person name="Castelle C.J."/>
            <person name="Probst A.J."/>
            <person name="Thomas B.C."/>
            <person name="Singh A."/>
            <person name="Wilkins M.J."/>
            <person name="Karaoz U."/>
            <person name="Brodie E.L."/>
            <person name="Williams K.H."/>
            <person name="Hubbard S.S."/>
            <person name="Banfield J.F."/>
        </authorList>
    </citation>
    <scope>NUCLEOTIDE SEQUENCE [LARGE SCALE GENOMIC DNA]</scope>
</reference>